<feature type="region of interest" description="Disordered" evidence="1">
    <location>
        <begin position="102"/>
        <end position="121"/>
    </location>
</feature>
<evidence type="ECO:0000256" key="1">
    <source>
        <dbReference type="SAM" id="MobiDB-lite"/>
    </source>
</evidence>
<sequence>METLPGNDKSPLMLDVFGGPLMGQDKWLGGELDPDSGVIYGIPGSASQVLSLSPTKVPNASLVGPHFQGKLKWLRGIHAPENGCIYGVPANADGILKISPPPPAANHHTHLEDANDQSTTPDITTIDGPYPGSLLGKWKWHGAVRVPRNGCIYGIPCNATSVLKIEPVSFCAMAAGEKKDQTTNRRERVTLIGCSLDCVAGDNNNGGSLPSPIDPHSTEEDYGHDNPNRCSWSCSSCLGAPMTPKQMEKPQKWYGGLLSTLDGCIYGIPNSADCVLQINPYLDTVRMVGLNLFPPGGWKWHGGVVTGEGVVYGVPAHADTVLKIQPRMTSQVAHEIQGFLDPQVSLLGDASVIRPGKGRPGGQYKYGGGVYCARTHKVFCIPSDADRVLVVDCGDGDAIRAIGEEFSQWTHNKWQNGFVSPHDGCIYAIPLNATAVLRIDPLSEEVSLVGTEAVRDLRKPEEVFRPPAHGDVISAEDDEMGAKREVGVLVGRDKWEGGVIGTDGRLYCMPMRSKSVLVI</sequence>
<evidence type="ECO:0000313" key="2">
    <source>
        <dbReference type="EMBL" id="CAD9403468.1"/>
    </source>
</evidence>
<dbReference type="AlphaFoldDB" id="A0A7S2BQ23"/>
<name>A0A7S2BQ23_9STRA</name>
<dbReference type="EMBL" id="HBGS01017527">
    <property type="protein sequence ID" value="CAD9403468.1"/>
    <property type="molecule type" value="Transcribed_RNA"/>
</dbReference>
<organism evidence="2">
    <name type="scientific">Octactis speculum</name>
    <dbReference type="NCBI Taxonomy" id="3111310"/>
    <lineage>
        <taxon>Eukaryota</taxon>
        <taxon>Sar</taxon>
        <taxon>Stramenopiles</taxon>
        <taxon>Ochrophyta</taxon>
        <taxon>Dictyochophyceae</taxon>
        <taxon>Dictyochales</taxon>
        <taxon>Dictyochaceae</taxon>
        <taxon>Octactis</taxon>
    </lineage>
</organism>
<accession>A0A7S2BQ23</accession>
<protein>
    <submittedName>
        <fullName evidence="2">Uncharacterized protein</fullName>
    </submittedName>
</protein>
<proteinExistence type="predicted"/>
<reference evidence="2" key="1">
    <citation type="submission" date="2021-01" db="EMBL/GenBank/DDBJ databases">
        <authorList>
            <person name="Corre E."/>
            <person name="Pelletier E."/>
            <person name="Niang G."/>
            <person name="Scheremetjew M."/>
            <person name="Finn R."/>
            <person name="Kale V."/>
            <person name="Holt S."/>
            <person name="Cochrane G."/>
            <person name="Meng A."/>
            <person name="Brown T."/>
            <person name="Cohen L."/>
        </authorList>
    </citation>
    <scope>NUCLEOTIDE SEQUENCE</scope>
    <source>
        <strain evidence="2">CCMP1381</strain>
    </source>
</reference>
<gene>
    <name evidence="2" type="ORF">DSPE1174_LOCUS9232</name>
</gene>